<protein>
    <recommendedName>
        <fullName evidence="1">DUF427 domain-containing protein</fullName>
    </recommendedName>
</protein>
<dbReference type="Pfam" id="PF04248">
    <property type="entry name" value="NTP_transf_9"/>
    <property type="match status" value="1"/>
</dbReference>
<feature type="domain" description="DUF427" evidence="1">
    <location>
        <begin position="13"/>
        <end position="105"/>
    </location>
</feature>
<proteinExistence type="predicted"/>
<dbReference type="PANTHER" id="PTHR34310">
    <property type="entry name" value="DUF427 DOMAIN PROTEIN (AFU_ORTHOLOGUE AFUA_3G02220)"/>
    <property type="match status" value="1"/>
</dbReference>
<sequence length="113" mass="12117">MWPAKGSIRGNGMKAVVGETVVAETANEAVVRIEGNAYFPPDSVVAGVLLDSPTPYTCPWKGRAQYHDVVVGGTVLRDGAWSYPDIKESAAARVGRDFSGYVAFDGRQVRIES</sequence>
<organism evidence="2 3">
    <name type="scientific">Planotetraspora silvatica</name>
    <dbReference type="NCBI Taxonomy" id="234614"/>
    <lineage>
        <taxon>Bacteria</taxon>
        <taxon>Bacillati</taxon>
        <taxon>Actinomycetota</taxon>
        <taxon>Actinomycetes</taxon>
        <taxon>Streptosporangiales</taxon>
        <taxon>Streptosporangiaceae</taxon>
        <taxon>Planotetraspora</taxon>
    </lineage>
</organism>
<keyword evidence="3" id="KW-1185">Reference proteome</keyword>
<evidence type="ECO:0000259" key="1">
    <source>
        <dbReference type="Pfam" id="PF04248"/>
    </source>
</evidence>
<dbReference type="EMBL" id="BOOQ01000054">
    <property type="protein sequence ID" value="GII50685.1"/>
    <property type="molecule type" value="Genomic_DNA"/>
</dbReference>
<gene>
    <name evidence="2" type="ORF">Psi02_71090</name>
</gene>
<comment type="caution">
    <text evidence="2">The sequence shown here is derived from an EMBL/GenBank/DDBJ whole genome shotgun (WGS) entry which is preliminary data.</text>
</comment>
<dbReference type="InterPro" id="IPR007361">
    <property type="entry name" value="DUF427"/>
</dbReference>
<dbReference type="PANTHER" id="PTHR34310:SF5">
    <property type="entry name" value="DUF427 DOMAIN PROTEIN (AFU_ORTHOLOGUE AFUA_3G02220)"/>
    <property type="match status" value="1"/>
</dbReference>
<dbReference type="Gene3D" id="2.170.150.40">
    <property type="entry name" value="Domain of unknown function (DUF427)"/>
    <property type="match status" value="1"/>
</dbReference>
<accession>A0A8J3V625</accession>
<evidence type="ECO:0000313" key="2">
    <source>
        <dbReference type="EMBL" id="GII50685.1"/>
    </source>
</evidence>
<reference evidence="2" key="1">
    <citation type="submission" date="2021-01" db="EMBL/GenBank/DDBJ databases">
        <title>Whole genome shotgun sequence of Planotetraspora silvatica NBRC 100141.</title>
        <authorList>
            <person name="Komaki H."/>
            <person name="Tamura T."/>
        </authorList>
    </citation>
    <scope>NUCLEOTIDE SEQUENCE</scope>
    <source>
        <strain evidence="2">NBRC 100141</strain>
    </source>
</reference>
<dbReference type="Proteomes" id="UP000644610">
    <property type="component" value="Unassembled WGS sequence"/>
</dbReference>
<dbReference type="AlphaFoldDB" id="A0A8J3V625"/>
<dbReference type="InterPro" id="IPR038694">
    <property type="entry name" value="DUF427_sf"/>
</dbReference>
<evidence type="ECO:0000313" key="3">
    <source>
        <dbReference type="Proteomes" id="UP000644610"/>
    </source>
</evidence>
<name>A0A8J3V625_9ACTN</name>